<organism evidence="2 3">
    <name type="scientific">Kribbella turkmenica</name>
    <dbReference type="NCBI Taxonomy" id="2530375"/>
    <lineage>
        <taxon>Bacteria</taxon>
        <taxon>Bacillati</taxon>
        <taxon>Actinomycetota</taxon>
        <taxon>Actinomycetes</taxon>
        <taxon>Propionibacteriales</taxon>
        <taxon>Kribbellaceae</taxon>
        <taxon>Kribbella</taxon>
    </lineage>
</organism>
<evidence type="ECO:0000313" key="2">
    <source>
        <dbReference type="EMBL" id="TDD29231.1"/>
    </source>
</evidence>
<dbReference type="EMBL" id="SMKR01000013">
    <property type="protein sequence ID" value="TDD29231.1"/>
    <property type="molecule type" value="Genomic_DNA"/>
</dbReference>
<dbReference type="AlphaFoldDB" id="A0A4R4XEH0"/>
<name>A0A4R4XEH0_9ACTN</name>
<feature type="region of interest" description="Disordered" evidence="1">
    <location>
        <begin position="49"/>
        <end position="70"/>
    </location>
</feature>
<reference evidence="2 3" key="1">
    <citation type="submission" date="2019-02" db="EMBL/GenBank/DDBJ databases">
        <title>Draft genome sequences of novel Actinobacteria.</title>
        <authorList>
            <person name="Sahin N."/>
            <person name="Ay H."/>
            <person name="Saygin H."/>
        </authorList>
    </citation>
    <scope>NUCLEOTIDE SEQUENCE [LARGE SCALE GENOMIC DNA]</scope>
    <source>
        <strain evidence="2 3">16K104</strain>
    </source>
</reference>
<protein>
    <submittedName>
        <fullName evidence="2">Uncharacterized protein</fullName>
    </submittedName>
</protein>
<evidence type="ECO:0000256" key="1">
    <source>
        <dbReference type="SAM" id="MobiDB-lite"/>
    </source>
</evidence>
<dbReference type="Proteomes" id="UP000295172">
    <property type="component" value="Unassembled WGS sequence"/>
</dbReference>
<accession>A0A4R4XEH0</accession>
<evidence type="ECO:0000313" key="3">
    <source>
        <dbReference type="Proteomes" id="UP000295172"/>
    </source>
</evidence>
<keyword evidence="3" id="KW-1185">Reference proteome</keyword>
<comment type="caution">
    <text evidence="2">The sequence shown here is derived from an EMBL/GenBank/DDBJ whole genome shotgun (WGS) entry which is preliminary data.</text>
</comment>
<sequence>MSMPDEARFRLAAQAILAESAVASNNDDADLDRLAQQIAVLALAAISKPPCPATSDPLAAPPSCEDLRTW</sequence>
<proteinExistence type="predicted"/>
<gene>
    <name evidence="2" type="ORF">E1218_05025</name>
</gene>
<dbReference type="RefSeq" id="WP_132316718.1">
    <property type="nucleotide sequence ID" value="NZ_SMKR01000013.1"/>
</dbReference>